<dbReference type="Pfam" id="PF01327">
    <property type="entry name" value="Pep_deformylase"/>
    <property type="match status" value="1"/>
</dbReference>
<evidence type="ECO:0000256" key="3">
    <source>
        <dbReference type="ARBA" id="ARBA00022801"/>
    </source>
</evidence>
<evidence type="ECO:0000256" key="5">
    <source>
        <dbReference type="ARBA" id="ARBA00023004"/>
    </source>
</evidence>
<evidence type="ECO:0000313" key="8">
    <source>
        <dbReference type="EMBL" id="GIG37167.1"/>
    </source>
</evidence>
<accession>A0A919U7N3</accession>
<comment type="similarity">
    <text evidence="1 6">Belongs to the polypeptide deformylase family.</text>
</comment>
<feature type="binding site" evidence="6">
    <location>
        <position position="193"/>
    </location>
    <ligand>
        <name>Fe cation</name>
        <dbReference type="ChEBI" id="CHEBI:24875"/>
    </ligand>
</feature>
<dbReference type="Proteomes" id="UP000642125">
    <property type="component" value="Unassembled WGS sequence"/>
</dbReference>
<dbReference type="Gene3D" id="3.90.45.10">
    <property type="entry name" value="Peptide deformylase"/>
    <property type="match status" value="1"/>
</dbReference>
<dbReference type="GO" id="GO:0006412">
    <property type="term" value="P:translation"/>
    <property type="evidence" value="ECO:0007669"/>
    <property type="project" value="UniProtKB-UniRule"/>
</dbReference>
<dbReference type="SUPFAM" id="SSF56420">
    <property type="entry name" value="Peptide deformylase"/>
    <property type="match status" value="1"/>
</dbReference>
<evidence type="ECO:0000256" key="6">
    <source>
        <dbReference type="HAMAP-Rule" id="MF_00163"/>
    </source>
</evidence>
<feature type="active site" evidence="6">
    <location>
        <position position="194"/>
    </location>
</feature>
<dbReference type="PRINTS" id="PR01576">
    <property type="entry name" value="PDEFORMYLASE"/>
</dbReference>
<keyword evidence="9" id="KW-1185">Reference proteome</keyword>
<feature type="region of interest" description="Disordered" evidence="7">
    <location>
        <begin position="1"/>
        <end position="20"/>
    </location>
</feature>
<dbReference type="GO" id="GO:0046872">
    <property type="term" value="F:metal ion binding"/>
    <property type="evidence" value="ECO:0007669"/>
    <property type="project" value="UniProtKB-KW"/>
</dbReference>
<proteinExistence type="inferred from homology"/>
<dbReference type="FunFam" id="3.90.45.10:FF:000003">
    <property type="entry name" value="Peptide deformylase"/>
    <property type="match status" value="1"/>
</dbReference>
<dbReference type="EMBL" id="BONO01000019">
    <property type="protein sequence ID" value="GIG37167.1"/>
    <property type="molecule type" value="Genomic_DNA"/>
</dbReference>
<evidence type="ECO:0000313" key="9">
    <source>
        <dbReference type="Proteomes" id="UP000642125"/>
    </source>
</evidence>
<comment type="function">
    <text evidence="6">Removes the formyl group from the N-terminal Met of newly synthesized proteins. Requires at least a dipeptide for an efficient rate of reaction. N-terminal L-methionine is a prerequisite for activity but the enzyme has broad specificity at other positions.</text>
</comment>
<dbReference type="NCBIfam" id="NF001159">
    <property type="entry name" value="PRK00150.1-3"/>
    <property type="match status" value="1"/>
</dbReference>
<dbReference type="GO" id="GO:0042586">
    <property type="term" value="F:peptide deformylase activity"/>
    <property type="evidence" value="ECO:0007669"/>
    <property type="project" value="UniProtKB-UniRule"/>
</dbReference>
<keyword evidence="4 6" id="KW-0648">Protein biosynthesis</keyword>
<keyword evidence="3 6" id="KW-0378">Hydrolase</keyword>
<dbReference type="PANTHER" id="PTHR10458">
    <property type="entry name" value="PEPTIDE DEFORMYLASE"/>
    <property type="match status" value="1"/>
</dbReference>
<evidence type="ECO:0000256" key="7">
    <source>
        <dbReference type="SAM" id="MobiDB-lite"/>
    </source>
</evidence>
<dbReference type="AlphaFoldDB" id="A0A919U7N3"/>
<keyword evidence="5 6" id="KW-0408">Iron</keyword>
<dbReference type="InterPro" id="IPR023635">
    <property type="entry name" value="Peptide_deformylase"/>
</dbReference>
<reference evidence="8" key="1">
    <citation type="submission" date="2021-01" db="EMBL/GenBank/DDBJ databases">
        <title>Whole genome shotgun sequence of Cellulomonas pakistanensis NBRC 110800.</title>
        <authorList>
            <person name="Komaki H."/>
            <person name="Tamura T."/>
        </authorList>
    </citation>
    <scope>NUCLEOTIDE SEQUENCE</scope>
    <source>
        <strain evidence="8">NBRC 110800</strain>
    </source>
</reference>
<evidence type="ECO:0000256" key="1">
    <source>
        <dbReference type="ARBA" id="ARBA00010759"/>
    </source>
</evidence>
<sequence length="241" mass="25375">MTTDGAGARPGAAADGAPQATWPAAVVREHVLRLLDAGAADPAGTVPIVQAGHPALRMRAVPFDGQVGDDELAALVALMRRTMHAAPGVGLAAPQIGLPLALAVLADPGAGDTEVGRVRERPELAFRVLVNPAYEPVPGEEPERVTFYEGCLSVVGYQAVVPRLRRLRLTGLDETGAALDEVVQGWPARIVQHETDHLNGTLYLDRAHPRSLSATDELGAHWATEPRPAEAARTLGFPLEG</sequence>
<dbReference type="CDD" id="cd00487">
    <property type="entry name" value="Pep_deformylase"/>
    <property type="match status" value="1"/>
</dbReference>
<organism evidence="8 9">
    <name type="scientific">Cellulomonas pakistanensis</name>
    <dbReference type="NCBI Taxonomy" id="992287"/>
    <lineage>
        <taxon>Bacteria</taxon>
        <taxon>Bacillati</taxon>
        <taxon>Actinomycetota</taxon>
        <taxon>Actinomycetes</taxon>
        <taxon>Micrococcales</taxon>
        <taxon>Cellulomonadaceae</taxon>
        <taxon>Cellulomonas</taxon>
    </lineage>
</organism>
<protein>
    <recommendedName>
        <fullName evidence="6">Peptide deformylase</fullName>
        <shortName evidence="6">PDF</shortName>
        <ecNumber evidence="6">3.5.1.88</ecNumber>
    </recommendedName>
    <alternativeName>
        <fullName evidence="6">Polypeptide deformylase</fullName>
    </alternativeName>
</protein>
<dbReference type="PANTHER" id="PTHR10458:SF2">
    <property type="entry name" value="PEPTIDE DEFORMYLASE, MITOCHONDRIAL"/>
    <property type="match status" value="1"/>
</dbReference>
<comment type="caution">
    <text evidence="8">The sequence shown here is derived from an EMBL/GenBank/DDBJ whole genome shotgun (WGS) entry which is preliminary data.</text>
</comment>
<evidence type="ECO:0000256" key="4">
    <source>
        <dbReference type="ARBA" id="ARBA00022917"/>
    </source>
</evidence>
<feature type="binding site" evidence="6">
    <location>
        <position position="197"/>
    </location>
    <ligand>
        <name>Fe cation</name>
        <dbReference type="ChEBI" id="CHEBI:24875"/>
    </ligand>
</feature>
<comment type="cofactor">
    <cofactor evidence="6">
        <name>Fe(2+)</name>
        <dbReference type="ChEBI" id="CHEBI:29033"/>
    </cofactor>
    <text evidence="6">Binds 1 Fe(2+) ion.</text>
</comment>
<dbReference type="InterPro" id="IPR036821">
    <property type="entry name" value="Peptide_deformylase_sf"/>
</dbReference>
<gene>
    <name evidence="8" type="primary">def1</name>
    <name evidence="6" type="synonym">def</name>
    <name evidence="8" type="ORF">Cpa01nite_25480</name>
</gene>
<name>A0A919U7N3_9CELL</name>
<comment type="catalytic activity">
    <reaction evidence="6">
        <text>N-terminal N-formyl-L-methionyl-[peptide] + H2O = N-terminal L-methionyl-[peptide] + formate</text>
        <dbReference type="Rhea" id="RHEA:24420"/>
        <dbReference type="Rhea" id="RHEA-COMP:10639"/>
        <dbReference type="Rhea" id="RHEA-COMP:10640"/>
        <dbReference type="ChEBI" id="CHEBI:15377"/>
        <dbReference type="ChEBI" id="CHEBI:15740"/>
        <dbReference type="ChEBI" id="CHEBI:49298"/>
        <dbReference type="ChEBI" id="CHEBI:64731"/>
        <dbReference type="EC" id="3.5.1.88"/>
    </reaction>
</comment>
<feature type="binding site" evidence="6">
    <location>
        <position position="151"/>
    </location>
    <ligand>
        <name>Fe cation</name>
        <dbReference type="ChEBI" id="CHEBI:24875"/>
    </ligand>
</feature>
<dbReference type="HAMAP" id="MF_00163">
    <property type="entry name" value="Pep_deformylase"/>
    <property type="match status" value="1"/>
</dbReference>
<evidence type="ECO:0000256" key="2">
    <source>
        <dbReference type="ARBA" id="ARBA00022723"/>
    </source>
</evidence>
<dbReference type="EC" id="3.5.1.88" evidence="6"/>
<keyword evidence="2 6" id="KW-0479">Metal-binding</keyword>
<dbReference type="RefSeq" id="WP_203669162.1">
    <property type="nucleotide sequence ID" value="NZ_BONO01000019.1"/>
</dbReference>